<dbReference type="AlphaFoldDB" id="K4KYS1"/>
<gene>
    <name evidence="2" type="ordered locus">M5M_09510</name>
</gene>
<evidence type="ECO:0008006" key="4">
    <source>
        <dbReference type="Google" id="ProtNLM"/>
    </source>
</evidence>
<evidence type="ECO:0000313" key="3">
    <source>
        <dbReference type="Proteomes" id="UP000000466"/>
    </source>
</evidence>
<dbReference type="InterPro" id="IPR007410">
    <property type="entry name" value="LpqE-like"/>
</dbReference>
<evidence type="ECO:0000256" key="1">
    <source>
        <dbReference type="SAM" id="SignalP"/>
    </source>
</evidence>
<dbReference type="PANTHER" id="PTHR36302:SF1">
    <property type="entry name" value="COPPER CHAPERONE PCU(A)C"/>
    <property type="match status" value="1"/>
</dbReference>
<dbReference type="Pfam" id="PF04314">
    <property type="entry name" value="PCuAC"/>
    <property type="match status" value="1"/>
</dbReference>
<accession>K4KYS1</accession>
<feature type="signal peptide" evidence="1">
    <location>
        <begin position="1"/>
        <end position="32"/>
    </location>
</feature>
<proteinExistence type="predicted"/>
<reference evidence="2 3" key="1">
    <citation type="journal article" date="2013" name="Genome Announc.">
        <title>Complete genome sequence of Simiduia agarivorans SA1(T), a marine bacterium able to degrade a variety of polysaccharides.</title>
        <authorList>
            <person name="Lin S.Y."/>
            <person name="Shieh W.Y."/>
            <person name="Chen J.S."/>
            <person name="Tang S.L."/>
        </authorList>
    </citation>
    <scope>NUCLEOTIDE SEQUENCE [LARGE SCALE GENOMIC DNA]</scope>
    <source>
        <strain evidence="3">DSM 21679 / JCM 13881 / BCRC 17597 / SA1</strain>
    </source>
</reference>
<dbReference type="Gene3D" id="2.60.40.1890">
    <property type="entry name" value="PCu(A)C copper chaperone"/>
    <property type="match status" value="1"/>
</dbReference>
<dbReference type="EMBL" id="CP003746">
    <property type="protein sequence ID" value="AFU99087.1"/>
    <property type="molecule type" value="Genomic_DNA"/>
</dbReference>
<dbReference type="HOGENOM" id="CLU_100939_1_2_6"/>
<evidence type="ECO:0000313" key="2">
    <source>
        <dbReference type="EMBL" id="AFU99087.1"/>
    </source>
</evidence>
<name>K4KYS1_SIMAS</name>
<dbReference type="eggNOG" id="COG2847">
    <property type="taxonomic scope" value="Bacteria"/>
</dbReference>
<keyword evidence="1" id="KW-0732">Signal</keyword>
<dbReference type="InterPro" id="IPR058248">
    <property type="entry name" value="Lxx211020-like"/>
</dbReference>
<dbReference type="Proteomes" id="UP000000466">
    <property type="component" value="Chromosome"/>
</dbReference>
<feature type="chain" id="PRO_5003880135" description="Copper chaperone PCu(A)C" evidence="1">
    <location>
        <begin position="33"/>
        <end position="162"/>
    </location>
</feature>
<dbReference type="InterPro" id="IPR036182">
    <property type="entry name" value="PCuAC_sf"/>
</dbReference>
<protein>
    <recommendedName>
        <fullName evidence="4">Copper chaperone PCu(A)C</fullName>
    </recommendedName>
</protein>
<dbReference type="KEGG" id="saga:M5M_09510"/>
<organism evidence="2 3">
    <name type="scientific">Simiduia agarivorans (strain DSM 21679 / JCM 13881 / BCRC 17597 / SA1)</name>
    <dbReference type="NCBI Taxonomy" id="1117647"/>
    <lineage>
        <taxon>Bacteria</taxon>
        <taxon>Pseudomonadati</taxon>
        <taxon>Pseudomonadota</taxon>
        <taxon>Gammaproteobacteria</taxon>
        <taxon>Cellvibrionales</taxon>
        <taxon>Cellvibrionaceae</taxon>
        <taxon>Simiduia</taxon>
    </lineage>
</organism>
<sequence>MKIMAFCEPLSVKLLAGLALPAALLVSSMSFADVVISDSWARESIPGTSSSALFASVKNTGKKDVTLVSVAVQGADKTELHASQDDGGMMRMRRLEQVVIPAGQTVELAPGGYHVMLFRLAAPLRAGQTVATEFRFASGEKVAATADVRSARGADHHHHHQH</sequence>
<dbReference type="PANTHER" id="PTHR36302">
    <property type="entry name" value="BLR7088 PROTEIN"/>
    <property type="match status" value="1"/>
</dbReference>
<dbReference type="OrthoDB" id="9796962at2"/>
<dbReference type="SUPFAM" id="SSF110087">
    <property type="entry name" value="DR1885-like metal-binding protein"/>
    <property type="match status" value="1"/>
</dbReference>
<keyword evidence="3" id="KW-1185">Reference proteome</keyword>
<dbReference type="STRING" id="1117647.M5M_09510"/>
<dbReference type="RefSeq" id="WP_015047251.1">
    <property type="nucleotide sequence ID" value="NC_018868.3"/>
</dbReference>